<feature type="transmembrane region" description="Helical" evidence="1">
    <location>
        <begin position="111"/>
        <end position="135"/>
    </location>
</feature>
<gene>
    <name evidence="2" type="ORF">ACFQMA_15435</name>
</gene>
<evidence type="ECO:0000313" key="2">
    <source>
        <dbReference type="EMBL" id="MFC7141217.1"/>
    </source>
</evidence>
<dbReference type="AlphaFoldDB" id="A0ABD5Y1S8"/>
<comment type="caution">
    <text evidence="2">The sequence shown here is derived from an EMBL/GenBank/DDBJ whole genome shotgun (WGS) entry which is preliminary data.</text>
</comment>
<keyword evidence="3" id="KW-1185">Reference proteome</keyword>
<evidence type="ECO:0000256" key="1">
    <source>
        <dbReference type="SAM" id="Phobius"/>
    </source>
</evidence>
<organism evidence="2 3">
    <name type="scientific">Halosimplex aquaticum</name>
    <dbReference type="NCBI Taxonomy" id="3026162"/>
    <lineage>
        <taxon>Archaea</taxon>
        <taxon>Methanobacteriati</taxon>
        <taxon>Methanobacteriota</taxon>
        <taxon>Stenosarchaea group</taxon>
        <taxon>Halobacteria</taxon>
        <taxon>Halobacteriales</taxon>
        <taxon>Haloarculaceae</taxon>
        <taxon>Halosimplex</taxon>
    </lineage>
</organism>
<reference evidence="2 3" key="1">
    <citation type="journal article" date="2019" name="Int. J. Syst. Evol. Microbiol.">
        <title>The Global Catalogue of Microorganisms (GCM) 10K type strain sequencing project: providing services to taxonomists for standard genome sequencing and annotation.</title>
        <authorList>
            <consortium name="The Broad Institute Genomics Platform"/>
            <consortium name="The Broad Institute Genome Sequencing Center for Infectious Disease"/>
            <person name="Wu L."/>
            <person name="Ma J."/>
        </authorList>
    </citation>
    <scope>NUCLEOTIDE SEQUENCE [LARGE SCALE GENOMIC DNA]</scope>
    <source>
        <strain evidence="2 3">XZYJT29</strain>
    </source>
</reference>
<accession>A0ABD5Y1S8</accession>
<feature type="transmembrane region" description="Helical" evidence="1">
    <location>
        <begin position="81"/>
        <end position="99"/>
    </location>
</feature>
<keyword evidence="1" id="KW-0472">Membrane</keyword>
<evidence type="ECO:0008006" key="4">
    <source>
        <dbReference type="Google" id="ProtNLM"/>
    </source>
</evidence>
<feature type="transmembrane region" description="Helical" evidence="1">
    <location>
        <begin position="55"/>
        <end position="74"/>
    </location>
</feature>
<proteinExistence type="predicted"/>
<dbReference type="RefSeq" id="WP_274322305.1">
    <property type="nucleotide sequence ID" value="NZ_CP118158.1"/>
</dbReference>
<dbReference type="EMBL" id="JBHTAS010000001">
    <property type="protein sequence ID" value="MFC7141217.1"/>
    <property type="molecule type" value="Genomic_DNA"/>
</dbReference>
<sequence>MAGRQHGQVEIESITAATGLGVLAVVCGGIFLGVLNSLLHGDVFGAFAVHRVQGMAIGHISTAAVIGSVMAVFVRGTSQELLAKASAVVYGAAFFESILGDLLSSSFGVGFGLFISPLYSVLTFFGYVIAFHVLFERDDLL</sequence>
<keyword evidence="1" id="KW-1133">Transmembrane helix</keyword>
<name>A0ABD5Y1S8_9EURY</name>
<evidence type="ECO:0000313" key="3">
    <source>
        <dbReference type="Proteomes" id="UP001596432"/>
    </source>
</evidence>
<dbReference type="Proteomes" id="UP001596432">
    <property type="component" value="Unassembled WGS sequence"/>
</dbReference>
<protein>
    <recommendedName>
        <fullName evidence="4">Branched-chain amino acid transport system / permease component</fullName>
    </recommendedName>
</protein>
<dbReference type="GeneID" id="78821526"/>
<feature type="transmembrane region" description="Helical" evidence="1">
    <location>
        <begin position="14"/>
        <end position="35"/>
    </location>
</feature>
<keyword evidence="1" id="KW-0812">Transmembrane</keyword>